<accession>A0A1Y1HS16</accession>
<reference evidence="3 4" key="1">
    <citation type="journal article" date="2014" name="Nat. Commun.">
        <title>Klebsormidium flaccidum genome reveals primary factors for plant terrestrial adaptation.</title>
        <authorList>
            <person name="Hori K."/>
            <person name="Maruyama F."/>
            <person name="Fujisawa T."/>
            <person name="Togashi T."/>
            <person name="Yamamoto N."/>
            <person name="Seo M."/>
            <person name="Sato S."/>
            <person name="Yamada T."/>
            <person name="Mori H."/>
            <person name="Tajima N."/>
            <person name="Moriyama T."/>
            <person name="Ikeuchi M."/>
            <person name="Watanabe M."/>
            <person name="Wada H."/>
            <person name="Kobayashi K."/>
            <person name="Saito M."/>
            <person name="Masuda T."/>
            <person name="Sasaki-Sekimoto Y."/>
            <person name="Mashiguchi K."/>
            <person name="Awai K."/>
            <person name="Shimojima M."/>
            <person name="Masuda S."/>
            <person name="Iwai M."/>
            <person name="Nobusawa T."/>
            <person name="Narise T."/>
            <person name="Kondo S."/>
            <person name="Saito H."/>
            <person name="Sato R."/>
            <person name="Murakawa M."/>
            <person name="Ihara Y."/>
            <person name="Oshima-Yamada Y."/>
            <person name="Ohtaka K."/>
            <person name="Satoh M."/>
            <person name="Sonobe K."/>
            <person name="Ishii M."/>
            <person name="Ohtani R."/>
            <person name="Kanamori-Sato M."/>
            <person name="Honoki R."/>
            <person name="Miyazaki D."/>
            <person name="Mochizuki H."/>
            <person name="Umetsu J."/>
            <person name="Higashi K."/>
            <person name="Shibata D."/>
            <person name="Kamiya Y."/>
            <person name="Sato N."/>
            <person name="Nakamura Y."/>
            <person name="Tabata S."/>
            <person name="Ida S."/>
            <person name="Kurokawa K."/>
            <person name="Ohta H."/>
        </authorList>
    </citation>
    <scope>NUCLEOTIDE SEQUENCE [LARGE SCALE GENOMIC DNA]</scope>
    <source>
        <strain evidence="3 4">NIES-2285</strain>
    </source>
</reference>
<dbReference type="AlphaFoldDB" id="A0A1Y1HS16"/>
<gene>
    <name evidence="3" type="ORF">KFL_000790450</name>
</gene>
<protein>
    <submittedName>
        <fullName evidence="3">Uncharacterized protein</fullName>
    </submittedName>
</protein>
<keyword evidence="2" id="KW-0732">Signal</keyword>
<feature type="chain" id="PRO_5012033397" evidence="2">
    <location>
        <begin position="18"/>
        <end position="222"/>
    </location>
</feature>
<evidence type="ECO:0000256" key="2">
    <source>
        <dbReference type="SAM" id="SignalP"/>
    </source>
</evidence>
<feature type="region of interest" description="Disordered" evidence="1">
    <location>
        <begin position="63"/>
        <end position="83"/>
    </location>
</feature>
<dbReference type="EMBL" id="DF237028">
    <property type="protein sequence ID" value="GAQ81420.1"/>
    <property type="molecule type" value="Genomic_DNA"/>
</dbReference>
<organism evidence="3 4">
    <name type="scientific">Klebsormidium nitens</name>
    <name type="common">Green alga</name>
    <name type="synonym">Ulothrix nitens</name>
    <dbReference type="NCBI Taxonomy" id="105231"/>
    <lineage>
        <taxon>Eukaryota</taxon>
        <taxon>Viridiplantae</taxon>
        <taxon>Streptophyta</taxon>
        <taxon>Klebsormidiophyceae</taxon>
        <taxon>Klebsormidiales</taxon>
        <taxon>Klebsormidiaceae</taxon>
        <taxon>Klebsormidium</taxon>
    </lineage>
</organism>
<evidence type="ECO:0000313" key="4">
    <source>
        <dbReference type="Proteomes" id="UP000054558"/>
    </source>
</evidence>
<evidence type="ECO:0000313" key="3">
    <source>
        <dbReference type="EMBL" id="GAQ81420.1"/>
    </source>
</evidence>
<keyword evidence="4" id="KW-1185">Reference proteome</keyword>
<feature type="signal peptide" evidence="2">
    <location>
        <begin position="1"/>
        <end position="17"/>
    </location>
</feature>
<dbReference type="Proteomes" id="UP000054558">
    <property type="component" value="Unassembled WGS sequence"/>
</dbReference>
<sequence length="222" mass="23527">MAMASVASVLHLSPVASLELQSSSASRDVLKTSSFGAPINGLRAARGAVLVRKGCSHVCRAQAKPTAKGRGGSGGQALPKKPRKIEKLDVSKAAGVEAFQVFARLEKDKEDVNRFKPIAEILVETGGDVAKALKERRRQLVELARGIIEFANCPETGLQYGFQKSPSKGERHDLNPTVIAIGGPLDDDSVPAILRSADTSGLRLYSAKDGSYTPQPIPALKS</sequence>
<name>A0A1Y1HS16_KLENI</name>
<proteinExistence type="predicted"/>
<evidence type="ECO:0000256" key="1">
    <source>
        <dbReference type="SAM" id="MobiDB-lite"/>
    </source>
</evidence>